<accession>X1URJ7</accession>
<feature type="non-terminal residue" evidence="1">
    <location>
        <position position="1"/>
    </location>
</feature>
<evidence type="ECO:0000313" key="1">
    <source>
        <dbReference type="EMBL" id="GAJ02496.1"/>
    </source>
</evidence>
<sequence length="280" mass="32927">DSNNIANISSQTTRSIFGSKILKLYSLPEGLCEITAIYIDKDFDSVYETILGPDEFYYYFSIWKDSRIGFIQYNDMFIEQSTYNIKIEYKYSESTVDFPFFLSMTGLVSDIYDTEIIVYDIQDIKISKQFDGLNIDYHGPVITPLFLEGEHFNSTASQLSFEVIDQNGVESVDLYFSKKLGYQYWTKSDKTPWSPRSFVETSSGDLFMVDPSDRRTLLKSSDSGDTWQSYYSSQCYFEQFLFYDQTNERLFYAFTDLDKIYIHQYVLTYFQFFDLTDDSR</sequence>
<dbReference type="EMBL" id="BARW01017587">
    <property type="protein sequence ID" value="GAJ02496.1"/>
    <property type="molecule type" value="Genomic_DNA"/>
</dbReference>
<comment type="caution">
    <text evidence="1">The sequence shown here is derived from an EMBL/GenBank/DDBJ whole genome shotgun (WGS) entry which is preliminary data.</text>
</comment>
<feature type="non-terminal residue" evidence="1">
    <location>
        <position position="280"/>
    </location>
</feature>
<organism evidence="1">
    <name type="scientific">marine sediment metagenome</name>
    <dbReference type="NCBI Taxonomy" id="412755"/>
    <lineage>
        <taxon>unclassified sequences</taxon>
        <taxon>metagenomes</taxon>
        <taxon>ecological metagenomes</taxon>
    </lineage>
</organism>
<protein>
    <submittedName>
        <fullName evidence="1">Uncharacterized protein</fullName>
    </submittedName>
</protein>
<dbReference type="AlphaFoldDB" id="X1URJ7"/>
<reference evidence="1" key="1">
    <citation type="journal article" date="2014" name="Front. Microbiol.">
        <title>High frequency of phylogenetically diverse reductive dehalogenase-homologous genes in deep subseafloor sedimentary metagenomes.</title>
        <authorList>
            <person name="Kawai M."/>
            <person name="Futagami T."/>
            <person name="Toyoda A."/>
            <person name="Takaki Y."/>
            <person name="Nishi S."/>
            <person name="Hori S."/>
            <person name="Arai W."/>
            <person name="Tsubouchi T."/>
            <person name="Morono Y."/>
            <person name="Uchiyama I."/>
            <person name="Ito T."/>
            <person name="Fujiyama A."/>
            <person name="Inagaki F."/>
            <person name="Takami H."/>
        </authorList>
    </citation>
    <scope>NUCLEOTIDE SEQUENCE</scope>
    <source>
        <strain evidence="1">Expedition CK06-06</strain>
    </source>
</reference>
<proteinExistence type="predicted"/>
<gene>
    <name evidence="1" type="ORF">S12H4_30336</name>
</gene>
<name>X1URJ7_9ZZZZ</name>